<dbReference type="Pfam" id="PF02776">
    <property type="entry name" value="TPP_enzyme_N"/>
    <property type="match status" value="1"/>
</dbReference>
<dbReference type="GO" id="GO:0050660">
    <property type="term" value="F:flavin adenine dinucleotide binding"/>
    <property type="evidence" value="ECO:0007669"/>
    <property type="project" value="TreeGrafter"/>
</dbReference>
<organism evidence="7 8">
    <name type="scientific">Candidatus Harrisonbacteria bacterium CG10_big_fil_rev_8_21_14_0_10_45_28</name>
    <dbReference type="NCBI Taxonomy" id="1974586"/>
    <lineage>
        <taxon>Bacteria</taxon>
        <taxon>Candidatus Harrisoniibacteriota</taxon>
    </lineage>
</organism>
<evidence type="ECO:0000259" key="5">
    <source>
        <dbReference type="Pfam" id="PF02775"/>
    </source>
</evidence>
<dbReference type="Gene3D" id="3.40.50.970">
    <property type="match status" value="2"/>
</dbReference>
<feature type="domain" description="Thiamine pyrophosphate enzyme TPP-binding" evidence="5">
    <location>
        <begin position="408"/>
        <end position="553"/>
    </location>
</feature>
<dbReference type="GO" id="GO:0003984">
    <property type="term" value="F:acetolactate synthase activity"/>
    <property type="evidence" value="ECO:0007669"/>
    <property type="project" value="TreeGrafter"/>
</dbReference>
<dbReference type="PANTHER" id="PTHR18968">
    <property type="entry name" value="THIAMINE PYROPHOSPHATE ENZYMES"/>
    <property type="match status" value="1"/>
</dbReference>
<dbReference type="InterPro" id="IPR011766">
    <property type="entry name" value="TPP_enzyme_TPP-bd"/>
</dbReference>
<comment type="caution">
    <text evidence="7">The sequence shown here is derived from an EMBL/GenBank/DDBJ whole genome shotgun (WGS) entry which is preliminary data.</text>
</comment>
<dbReference type="GO" id="GO:0000287">
    <property type="term" value="F:magnesium ion binding"/>
    <property type="evidence" value="ECO:0007669"/>
    <property type="project" value="InterPro"/>
</dbReference>
<dbReference type="PANTHER" id="PTHR18968:SF142">
    <property type="entry name" value="ACETOLACTATE SYNTHASE"/>
    <property type="match status" value="1"/>
</dbReference>
<dbReference type="Pfam" id="PF00205">
    <property type="entry name" value="TPP_enzyme_M"/>
    <property type="match status" value="1"/>
</dbReference>
<dbReference type="InterPro" id="IPR045229">
    <property type="entry name" value="TPP_enz"/>
</dbReference>
<evidence type="ECO:0000313" key="8">
    <source>
        <dbReference type="Proteomes" id="UP000230903"/>
    </source>
</evidence>
<dbReference type="SUPFAM" id="SSF52467">
    <property type="entry name" value="DHS-like NAD/FAD-binding domain"/>
    <property type="match status" value="1"/>
</dbReference>
<dbReference type="SUPFAM" id="SSF52518">
    <property type="entry name" value="Thiamin diphosphate-binding fold (THDP-binding)"/>
    <property type="match status" value="2"/>
</dbReference>
<evidence type="ECO:0000256" key="1">
    <source>
        <dbReference type="ARBA" id="ARBA00007812"/>
    </source>
</evidence>
<sequence length="603" mass="66963">MEKVRLADYLVSFLEKEGVGDIFMISGGGNMHLVDAVGRAKTLKYVTNHHEQACAIAAESYSRIVKNLGVCLVTTGPAGTNAITGVLGGWLDSIPMLCISGQEARERLITGTKLRQLGVQEINIIDIIKPMTKYAVLVDDPSMIRYYLEKAVYLAKSGRPGPSWLDVPLDVQSALIDPGALDGFSPEAEDLAVYKNLELKNLVLKSLDMLKAAKRPVILAGHGIRAAYVRDKFLKIVDQLGIPVTTSISAPDLISSGHPLFVGRPGGFGNRPGNFAIQNSDLIIVLGSRLHFWITGYRSLDFGKNAKKIMVDIDEAELSKKSINIDLPIQADLKDFFTELESQLTQISLPDFNAWRRRCQDWKTRYPVNLPEYREEKDFVNYYYFIDELSKKLPEGQIIIAGDGTTFTATYQAVRIKNGQQLYFSVGSAALGWGLPAGIGAAFANKGTDTVLLDGDGSIMFNLQELQTVYHYNLPLKIFLINNQGYLAIRNTQNNYFNGYLVASGPTSNVTFPDFAEVANAFKIKHIRISNNLEVSAKIDEVLKTEGPIICEIMMNPAQPLNPRPKAVMEEDGTFENRPIEDMFPFLDREEYAKNMSVDPKDW</sequence>
<dbReference type="Pfam" id="PF02775">
    <property type="entry name" value="TPP_enzyme_C"/>
    <property type="match status" value="1"/>
</dbReference>
<dbReference type="GO" id="GO:0005948">
    <property type="term" value="C:acetolactate synthase complex"/>
    <property type="evidence" value="ECO:0007669"/>
    <property type="project" value="TreeGrafter"/>
</dbReference>
<protein>
    <submittedName>
        <fullName evidence="7">Acetolactate synthase</fullName>
    </submittedName>
</protein>
<dbReference type="CDD" id="cd07035">
    <property type="entry name" value="TPP_PYR_POX_like"/>
    <property type="match status" value="1"/>
</dbReference>
<name>A0A2H0UMS0_9BACT</name>
<dbReference type="CDD" id="cd00568">
    <property type="entry name" value="TPP_enzymes"/>
    <property type="match status" value="1"/>
</dbReference>
<dbReference type="FunFam" id="3.40.50.970:FF:000007">
    <property type="entry name" value="Acetolactate synthase"/>
    <property type="match status" value="1"/>
</dbReference>
<dbReference type="AlphaFoldDB" id="A0A2H0UMS0"/>
<dbReference type="Proteomes" id="UP000230903">
    <property type="component" value="Unassembled WGS sequence"/>
</dbReference>
<evidence type="ECO:0000256" key="2">
    <source>
        <dbReference type="ARBA" id="ARBA00023052"/>
    </source>
</evidence>
<reference evidence="8" key="1">
    <citation type="submission" date="2017-09" db="EMBL/GenBank/DDBJ databases">
        <title>Depth-based differentiation of microbial function through sediment-hosted aquifers and enrichment of novel symbionts in the deep terrestrial subsurface.</title>
        <authorList>
            <person name="Probst A.J."/>
            <person name="Ladd B."/>
            <person name="Jarett J.K."/>
            <person name="Geller-Mcgrath D.E."/>
            <person name="Sieber C.M.K."/>
            <person name="Emerson J.B."/>
            <person name="Anantharaman K."/>
            <person name="Thomas B.C."/>
            <person name="Malmstrom R."/>
            <person name="Stieglmeier M."/>
            <person name="Klingl A."/>
            <person name="Woyke T."/>
            <person name="Ryan C.M."/>
            <person name="Banfield J.F."/>
        </authorList>
    </citation>
    <scope>NUCLEOTIDE SEQUENCE [LARGE SCALE GENOMIC DNA]</scope>
</reference>
<dbReference type="Gene3D" id="3.40.50.1220">
    <property type="entry name" value="TPP-binding domain"/>
    <property type="match status" value="1"/>
</dbReference>
<gene>
    <name evidence="7" type="ORF">COU10_03355</name>
</gene>
<dbReference type="InterPro" id="IPR012001">
    <property type="entry name" value="Thiamin_PyroP_enz_TPP-bd_dom"/>
</dbReference>
<evidence type="ECO:0000256" key="3">
    <source>
        <dbReference type="RuleBase" id="RU362132"/>
    </source>
</evidence>
<feature type="domain" description="Thiamine pyrophosphate enzyme N-terminal TPP-binding" evidence="6">
    <location>
        <begin position="5"/>
        <end position="108"/>
    </location>
</feature>
<keyword evidence="2 3" id="KW-0786">Thiamine pyrophosphate</keyword>
<dbReference type="GO" id="GO:0009099">
    <property type="term" value="P:L-valine biosynthetic process"/>
    <property type="evidence" value="ECO:0007669"/>
    <property type="project" value="TreeGrafter"/>
</dbReference>
<evidence type="ECO:0000259" key="6">
    <source>
        <dbReference type="Pfam" id="PF02776"/>
    </source>
</evidence>
<proteinExistence type="inferred from homology"/>
<dbReference type="GO" id="GO:0030976">
    <property type="term" value="F:thiamine pyrophosphate binding"/>
    <property type="evidence" value="ECO:0007669"/>
    <property type="project" value="InterPro"/>
</dbReference>
<comment type="similarity">
    <text evidence="1 3">Belongs to the TPP enzyme family.</text>
</comment>
<dbReference type="GO" id="GO:0009097">
    <property type="term" value="P:isoleucine biosynthetic process"/>
    <property type="evidence" value="ECO:0007669"/>
    <property type="project" value="TreeGrafter"/>
</dbReference>
<feature type="domain" description="Thiamine pyrophosphate enzyme central" evidence="4">
    <location>
        <begin position="206"/>
        <end position="340"/>
    </location>
</feature>
<evidence type="ECO:0000313" key="7">
    <source>
        <dbReference type="EMBL" id="PIR87681.1"/>
    </source>
</evidence>
<dbReference type="InterPro" id="IPR029061">
    <property type="entry name" value="THDP-binding"/>
</dbReference>
<accession>A0A2H0UMS0</accession>
<dbReference type="EMBL" id="PFBC01000052">
    <property type="protein sequence ID" value="PIR87681.1"/>
    <property type="molecule type" value="Genomic_DNA"/>
</dbReference>
<evidence type="ECO:0000259" key="4">
    <source>
        <dbReference type="Pfam" id="PF00205"/>
    </source>
</evidence>
<dbReference type="InterPro" id="IPR012000">
    <property type="entry name" value="Thiamin_PyroP_enz_cen_dom"/>
</dbReference>
<dbReference type="InterPro" id="IPR029035">
    <property type="entry name" value="DHS-like_NAD/FAD-binding_dom"/>
</dbReference>